<dbReference type="AlphaFoldDB" id="B3PGB1"/>
<keyword evidence="3" id="KW-1185">Reference proteome</keyword>
<evidence type="ECO:0000313" key="3">
    <source>
        <dbReference type="Proteomes" id="UP000001036"/>
    </source>
</evidence>
<dbReference type="RefSeq" id="WP_012485849.1">
    <property type="nucleotide sequence ID" value="NC_010995.1"/>
</dbReference>
<organism evidence="2 3">
    <name type="scientific">Cellvibrio japonicus (strain Ueda107)</name>
    <name type="common">Pseudomonas fluorescens subsp. cellulosa</name>
    <dbReference type="NCBI Taxonomy" id="498211"/>
    <lineage>
        <taxon>Bacteria</taxon>
        <taxon>Pseudomonadati</taxon>
        <taxon>Pseudomonadota</taxon>
        <taxon>Gammaproteobacteria</taxon>
        <taxon>Cellvibrionales</taxon>
        <taxon>Cellvibrionaceae</taxon>
        <taxon>Cellvibrio</taxon>
    </lineage>
</organism>
<reference evidence="2 3" key="1">
    <citation type="journal article" date="2008" name="J. Bacteriol.">
        <title>Insights into plant cell wall degradation from the genome sequence of the soil bacterium Cellvibrio japonicus.</title>
        <authorList>
            <person name="Deboy R.T."/>
            <person name="Mongodin E.F."/>
            <person name="Fouts D.E."/>
            <person name="Tailford L.E."/>
            <person name="Khouri H."/>
            <person name="Emerson J.B."/>
            <person name="Mohamoud Y."/>
            <person name="Watkins K."/>
            <person name="Henrissat B."/>
            <person name="Gilbert H.J."/>
            <person name="Nelson K.E."/>
        </authorList>
    </citation>
    <scope>NUCLEOTIDE SEQUENCE [LARGE SCALE GENOMIC DNA]</scope>
    <source>
        <strain evidence="2 3">Ueda107</strain>
    </source>
</reference>
<sequence>MSEWFILQNQQKLFLGKQNQWVDGRDPAALFKTPHKDEAINQKVEASARDFTQRIQLLSCGLNEKGLPLLDPAILPEPLPKPAKDLFEDPAEPAPVIETGTQTAP</sequence>
<feature type="region of interest" description="Disordered" evidence="1">
    <location>
        <begin position="80"/>
        <end position="105"/>
    </location>
</feature>
<dbReference type="OrthoDB" id="5740699at2"/>
<dbReference type="HOGENOM" id="CLU_165971_0_0_6"/>
<dbReference type="KEGG" id="cja:CJA_0166"/>
<proteinExistence type="predicted"/>
<dbReference type="Proteomes" id="UP000001036">
    <property type="component" value="Chromosome"/>
</dbReference>
<gene>
    <name evidence="2" type="ordered locus">CJA_0166</name>
</gene>
<evidence type="ECO:0000313" key="2">
    <source>
        <dbReference type="EMBL" id="ACE86329.1"/>
    </source>
</evidence>
<accession>B3PGB1</accession>
<protein>
    <submittedName>
        <fullName evidence="2">Uncharacterized protein</fullName>
    </submittedName>
</protein>
<dbReference type="EMBL" id="CP000934">
    <property type="protein sequence ID" value="ACE86329.1"/>
    <property type="molecule type" value="Genomic_DNA"/>
</dbReference>
<dbReference type="STRING" id="498211.CJA_0166"/>
<name>B3PGB1_CELJU</name>
<dbReference type="eggNOG" id="ENOG503359Q">
    <property type="taxonomic scope" value="Bacteria"/>
</dbReference>
<evidence type="ECO:0000256" key="1">
    <source>
        <dbReference type="SAM" id="MobiDB-lite"/>
    </source>
</evidence>